<dbReference type="GO" id="GO:0016020">
    <property type="term" value="C:membrane"/>
    <property type="evidence" value="ECO:0007669"/>
    <property type="project" value="InterPro"/>
</dbReference>
<dbReference type="Proteomes" id="UP000643701">
    <property type="component" value="Unassembled WGS sequence"/>
</dbReference>
<evidence type="ECO:0000313" key="4">
    <source>
        <dbReference type="Proteomes" id="UP000643701"/>
    </source>
</evidence>
<keyword evidence="1" id="KW-0472">Membrane</keyword>
<dbReference type="RefSeq" id="WP_166399916.1">
    <property type="nucleotide sequence ID" value="NZ_JAANAS010000039.1"/>
</dbReference>
<sequence>MKTLKTILLLSVFISFLIHFINYAALGFDQDFLWNWKTPLINFVYAACIGLTNILFFSYLNRLFSWEKSPKKMLFIGVFGSVFLSTLAFFVARMTHFVAIENYTFSQFLEIETYGNYLFAMLIAFVVTLCFHLFYFGKALQEAKLKNQQIIAEQNTAKFEALKSQLDPHFLFNSLNVLTSLIEEDQEKASQFTTSLSHVYRYVLEQRNKDLVKVKEEIDFIKIYAKLISMRFEDAFELQLSDSINQELLMPPLALQLLVENATKHNKISVKQPLKVSIEQESDYLIIKNTLQLKSHFSSENTGIGLANIKSRYANFTTSAIQIFNDNNYFQVSLPLIPTKNE</sequence>
<dbReference type="AlphaFoldDB" id="A0A967DYZ5"/>
<feature type="transmembrane region" description="Helical" evidence="1">
    <location>
        <begin position="114"/>
        <end position="136"/>
    </location>
</feature>
<organism evidence="3 4">
    <name type="scientific">Psychroflexus maritimus</name>
    <dbReference type="NCBI Taxonomy" id="2714865"/>
    <lineage>
        <taxon>Bacteria</taxon>
        <taxon>Pseudomonadati</taxon>
        <taxon>Bacteroidota</taxon>
        <taxon>Flavobacteriia</taxon>
        <taxon>Flavobacteriales</taxon>
        <taxon>Flavobacteriaceae</taxon>
        <taxon>Psychroflexus</taxon>
    </lineage>
</organism>
<evidence type="ECO:0000313" key="3">
    <source>
        <dbReference type="EMBL" id="NGZ89658.1"/>
    </source>
</evidence>
<dbReference type="Pfam" id="PF06580">
    <property type="entry name" value="His_kinase"/>
    <property type="match status" value="1"/>
</dbReference>
<feature type="transmembrane region" description="Helical" evidence="1">
    <location>
        <begin position="40"/>
        <end position="61"/>
    </location>
</feature>
<accession>A0A967DYZ5</accession>
<keyword evidence="3" id="KW-0808">Transferase</keyword>
<name>A0A967DYZ5_9FLAO</name>
<dbReference type="GO" id="GO:0000155">
    <property type="term" value="F:phosphorelay sensor kinase activity"/>
    <property type="evidence" value="ECO:0007669"/>
    <property type="project" value="InterPro"/>
</dbReference>
<gene>
    <name evidence="3" type="ORF">G7034_05270</name>
</gene>
<dbReference type="EMBL" id="JAANAS010000039">
    <property type="protein sequence ID" value="NGZ89658.1"/>
    <property type="molecule type" value="Genomic_DNA"/>
</dbReference>
<keyword evidence="1" id="KW-1133">Transmembrane helix</keyword>
<feature type="transmembrane region" description="Helical" evidence="1">
    <location>
        <begin position="73"/>
        <end position="94"/>
    </location>
</feature>
<comment type="caution">
    <text evidence="3">The sequence shown here is derived from an EMBL/GenBank/DDBJ whole genome shotgun (WGS) entry which is preliminary data.</text>
</comment>
<evidence type="ECO:0000256" key="1">
    <source>
        <dbReference type="SAM" id="Phobius"/>
    </source>
</evidence>
<dbReference type="PANTHER" id="PTHR34220:SF7">
    <property type="entry name" value="SENSOR HISTIDINE KINASE YPDA"/>
    <property type="match status" value="1"/>
</dbReference>
<dbReference type="InterPro" id="IPR050640">
    <property type="entry name" value="Bact_2-comp_sensor_kinase"/>
</dbReference>
<keyword evidence="1" id="KW-0812">Transmembrane</keyword>
<feature type="transmembrane region" description="Helical" evidence="1">
    <location>
        <begin position="7"/>
        <end position="28"/>
    </location>
</feature>
<feature type="domain" description="Signal transduction histidine kinase internal region" evidence="2">
    <location>
        <begin position="157"/>
        <end position="236"/>
    </location>
</feature>
<protein>
    <submittedName>
        <fullName evidence="3">Histidine kinase</fullName>
    </submittedName>
</protein>
<keyword evidence="4" id="KW-1185">Reference proteome</keyword>
<dbReference type="InterPro" id="IPR010559">
    <property type="entry name" value="Sig_transdc_His_kin_internal"/>
</dbReference>
<keyword evidence="3" id="KW-0418">Kinase</keyword>
<reference evidence="3" key="1">
    <citation type="submission" date="2020-03" db="EMBL/GenBank/DDBJ databases">
        <title>Psychroflexus Maritimus sp. nov., isolate from marine sediment.</title>
        <authorList>
            <person name="Zhong Y.-L."/>
        </authorList>
    </citation>
    <scope>NUCLEOTIDE SEQUENCE</scope>
    <source>
        <strain evidence="3">C1</strain>
    </source>
</reference>
<proteinExistence type="predicted"/>
<evidence type="ECO:0000259" key="2">
    <source>
        <dbReference type="Pfam" id="PF06580"/>
    </source>
</evidence>
<dbReference type="PANTHER" id="PTHR34220">
    <property type="entry name" value="SENSOR HISTIDINE KINASE YPDA"/>
    <property type="match status" value="1"/>
</dbReference>